<dbReference type="RefSeq" id="WP_163078079.1">
    <property type="nucleotide sequence ID" value="NZ_CP048631.1"/>
</dbReference>
<keyword evidence="1" id="KW-0175">Coiled coil</keyword>
<keyword evidence="2" id="KW-0732">Signal</keyword>
<protein>
    <submittedName>
        <fullName evidence="3">P-type DNA transfer protein VirB5</fullName>
    </submittedName>
</protein>
<reference evidence="3 4" key="1">
    <citation type="submission" date="2020-02" db="EMBL/GenBank/DDBJ databases">
        <authorList>
            <person name="Li G."/>
        </authorList>
    </citation>
    <scope>NUCLEOTIDE SEQUENCE [LARGE SCALE GENOMIC DNA]</scope>
    <source>
        <strain evidence="3 4">DSM 102029</strain>
        <plasmid evidence="4">plgm</plasmid>
    </source>
</reference>
<dbReference type="InterPro" id="IPR014158">
    <property type="entry name" value="T4SS_VirB5"/>
</dbReference>
<evidence type="ECO:0000313" key="4">
    <source>
        <dbReference type="Proteomes" id="UP000464751"/>
    </source>
</evidence>
<keyword evidence="3" id="KW-0614">Plasmid</keyword>
<dbReference type="CDD" id="cd14262">
    <property type="entry name" value="VirB5_like"/>
    <property type="match status" value="1"/>
</dbReference>
<organism evidence="3 4">
    <name type="scientific">Ancylobacter pratisalsi</name>
    <dbReference type="NCBI Taxonomy" id="1745854"/>
    <lineage>
        <taxon>Bacteria</taxon>
        <taxon>Pseudomonadati</taxon>
        <taxon>Pseudomonadota</taxon>
        <taxon>Alphaproteobacteria</taxon>
        <taxon>Hyphomicrobiales</taxon>
        <taxon>Xanthobacteraceae</taxon>
        <taxon>Ancylobacter</taxon>
    </lineage>
</organism>
<dbReference type="SUPFAM" id="SSF101082">
    <property type="entry name" value="Typo IV secretion system protein TraC"/>
    <property type="match status" value="1"/>
</dbReference>
<feature type="coiled-coil region" evidence="1">
    <location>
        <begin position="33"/>
        <end position="60"/>
    </location>
</feature>
<dbReference type="InterPro" id="IPR023220">
    <property type="entry name" value="T4SS_VirB5-domain"/>
</dbReference>
<dbReference type="AlphaFoldDB" id="A0A6P1YUT8"/>
<sequence>MSRLRLAFIISTFLSGSLAVSAQGIPVLDTTAIAKQVEQIAQLKSQLDTLKEQLAQGQALFDSMNGVTNMSNVASLLNDPEIRNALPGNFSDVEGLLQGNGSGAFGSSAQRHLDSNSSYQTNANDFYAQELAKVQKQNAGQLSLGEQMYEAATKRVDGLEELRKQISKSSDAKEVAALSARIQSESALLQTDTLRMQALKMVQDAQIKVDEQRARENWRQKLDSMEKSLK</sequence>
<geneLocation type="plasmid" evidence="4">
    <name>plgm</name>
</geneLocation>
<dbReference type="Pfam" id="PF07996">
    <property type="entry name" value="T4SS"/>
    <property type="match status" value="1"/>
</dbReference>
<accession>A0A6P1YUT8</accession>
<dbReference type="Proteomes" id="UP000464751">
    <property type="component" value="Plasmid pLGM"/>
</dbReference>
<dbReference type="NCBIfam" id="TIGR02791">
    <property type="entry name" value="VirB5"/>
    <property type="match status" value="1"/>
</dbReference>
<evidence type="ECO:0000256" key="1">
    <source>
        <dbReference type="SAM" id="Coils"/>
    </source>
</evidence>
<feature type="chain" id="PRO_5026842512" evidence="2">
    <location>
        <begin position="23"/>
        <end position="230"/>
    </location>
</feature>
<feature type="signal peptide" evidence="2">
    <location>
        <begin position="1"/>
        <end position="22"/>
    </location>
</feature>
<gene>
    <name evidence="3" type="primary">virB5</name>
    <name evidence="3" type="ORF">G3A50_21690</name>
</gene>
<keyword evidence="4" id="KW-1185">Reference proteome</keyword>
<evidence type="ECO:0000313" key="3">
    <source>
        <dbReference type="EMBL" id="QIB36446.1"/>
    </source>
</evidence>
<dbReference type="Gene3D" id="1.20.58.430">
    <property type="entry name" value="Type IV secretion system, VirB5-domain"/>
    <property type="match status" value="1"/>
</dbReference>
<proteinExistence type="predicted"/>
<name>A0A6P1YUT8_9HYPH</name>
<dbReference type="KEGG" id="apra:G3A50_21690"/>
<dbReference type="EMBL" id="CP048631">
    <property type="protein sequence ID" value="QIB36446.1"/>
    <property type="molecule type" value="Genomic_DNA"/>
</dbReference>
<evidence type="ECO:0000256" key="2">
    <source>
        <dbReference type="SAM" id="SignalP"/>
    </source>
</evidence>